<dbReference type="AlphaFoldDB" id="A0A0F9HL55"/>
<dbReference type="EMBL" id="LAZR01016579">
    <property type="protein sequence ID" value="KKM03902.1"/>
    <property type="molecule type" value="Genomic_DNA"/>
</dbReference>
<name>A0A0F9HL55_9ZZZZ</name>
<organism evidence="1">
    <name type="scientific">marine sediment metagenome</name>
    <dbReference type="NCBI Taxonomy" id="412755"/>
    <lineage>
        <taxon>unclassified sequences</taxon>
        <taxon>metagenomes</taxon>
        <taxon>ecological metagenomes</taxon>
    </lineage>
</organism>
<reference evidence="1" key="1">
    <citation type="journal article" date="2015" name="Nature">
        <title>Complex archaea that bridge the gap between prokaryotes and eukaryotes.</title>
        <authorList>
            <person name="Spang A."/>
            <person name="Saw J.H."/>
            <person name="Jorgensen S.L."/>
            <person name="Zaremba-Niedzwiedzka K."/>
            <person name="Martijn J."/>
            <person name="Lind A.E."/>
            <person name="van Eijk R."/>
            <person name="Schleper C."/>
            <person name="Guy L."/>
            <person name="Ettema T.J."/>
        </authorList>
    </citation>
    <scope>NUCLEOTIDE SEQUENCE</scope>
</reference>
<proteinExistence type="predicted"/>
<gene>
    <name evidence="1" type="ORF">LCGC14_1769820</name>
</gene>
<protein>
    <submittedName>
        <fullName evidence="1">Uncharacterized protein</fullName>
    </submittedName>
</protein>
<evidence type="ECO:0000313" key="1">
    <source>
        <dbReference type="EMBL" id="KKM03902.1"/>
    </source>
</evidence>
<accession>A0A0F9HL55</accession>
<comment type="caution">
    <text evidence="1">The sequence shown here is derived from an EMBL/GenBank/DDBJ whole genome shotgun (WGS) entry which is preliminary data.</text>
</comment>
<sequence>MEQMIKVKFRVYVDKHCRKCRKVHMQPTHRAIYHQADGEAMQVIQEGSAYARKLLAIDGNNLYPLYQYYLEI</sequence>